<name>A0A5S9N815_9GAMM</name>
<organism evidence="3 5">
    <name type="scientific">Zhongshania aliphaticivorans</name>
    <dbReference type="NCBI Taxonomy" id="1470434"/>
    <lineage>
        <taxon>Bacteria</taxon>
        <taxon>Pseudomonadati</taxon>
        <taxon>Pseudomonadota</taxon>
        <taxon>Gammaproteobacteria</taxon>
        <taxon>Cellvibrionales</taxon>
        <taxon>Spongiibacteraceae</taxon>
        <taxon>Zhongshania</taxon>
    </lineage>
</organism>
<reference evidence="4 5" key="1">
    <citation type="submission" date="2019-11" db="EMBL/GenBank/DDBJ databases">
        <authorList>
            <person name="Holert J."/>
        </authorList>
    </citation>
    <scope>NUCLEOTIDE SEQUENCE [LARGE SCALE GENOMIC DNA]</scope>
    <source>
        <strain evidence="3">BC3_2A</strain>
        <strain evidence="2">SB11_1A</strain>
    </source>
</reference>
<proteinExistence type="predicted"/>
<keyword evidence="4" id="KW-1185">Reference proteome</keyword>
<sequence>MAEQVVGDDSSWLSGLGDFFGEYGKKAADLALEVVKNEKITKENASANPSTSEYLQTGLQPTGQPYIAGGDVGGYVAQYWPMMIAALIVLIVLAVLVARAF</sequence>
<dbReference type="Proteomes" id="UP000439591">
    <property type="component" value="Unassembled WGS sequence"/>
</dbReference>
<gene>
    <name evidence="2" type="ORF">IHBHHGIJ_00294</name>
    <name evidence="3" type="ORF">KFEGEMFD_00856</name>
</gene>
<feature type="transmembrane region" description="Helical" evidence="1">
    <location>
        <begin position="79"/>
        <end position="98"/>
    </location>
</feature>
<evidence type="ECO:0000256" key="1">
    <source>
        <dbReference type="SAM" id="Phobius"/>
    </source>
</evidence>
<evidence type="ECO:0000313" key="4">
    <source>
        <dbReference type="Proteomes" id="UP000435877"/>
    </source>
</evidence>
<dbReference type="AlphaFoldDB" id="A0A5S9N815"/>
<protein>
    <submittedName>
        <fullName evidence="3">Uncharacterized protein</fullName>
    </submittedName>
</protein>
<evidence type="ECO:0000313" key="2">
    <source>
        <dbReference type="EMBL" id="CAA0081312.1"/>
    </source>
</evidence>
<evidence type="ECO:0000313" key="3">
    <source>
        <dbReference type="EMBL" id="CAA0085125.1"/>
    </source>
</evidence>
<dbReference type="EMBL" id="CACSIM010000001">
    <property type="protein sequence ID" value="CAA0085125.1"/>
    <property type="molecule type" value="Genomic_DNA"/>
</dbReference>
<keyword evidence="1" id="KW-1133">Transmembrane helix</keyword>
<keyword evidence="1" id="KW-0472">Membrane</keyword>
<dbReference type="EMBL" id="CACSIK010000001">
    <property type="protein sequence ID" value="CAA0081312.1"/>
    <property type="molecule type" value="Genomic_DNA"/>
</dbReference>
<keyword evidence="1" id="KW-0812">Transmembrane</keyword>
<dbReference type="RefSeq" id="WP_159266999.1">
    <property type="nucleotide sequence ID" value="NZ_CACSIK010000001.1"/>
</dbReference>
<evidence type="ECO:0000313" key="5">
    <source>
        <dbReference type="Proteomes" id="UP000439591"/>
    </source>
</evidence>
<dbReference type="Proteomes" id="UP000435877">
    <property type="component" value="Unassembled WGS sequence"/>
</dbReference>
<accession>A0A5S9N815</accession>